<reference evidence="10 11" key="1">
    <citation type="submission" date="2021-06" db="EMBL/GenBank/DDBJ databases">
        <authorList>
            <person name="Palmer J.M."/>
        </authorList>
    </citation>
    <scope>NUCLEOTIDE SEQUENCE [LARGE SCALE GENOMIC DNA]</scope>
    <source>
        <strain evidence="10 11">CL_MEX2019</strain>
        <tissue evidence="10">Muscle</tissue>
    </source>
</reference>
<feature type="compositionally biased region" description="Basic and acidic residues" evidence="8">
    <location>
        <begin position="15"/>
        <end position="36"/>
    </location>
</feature>
<feature type="compositionally biased region" description="Basic and acidic residues" evidence="8">
    <location>
        <begin position="83"/>
        <end position="96"/>
    </location>
</feature>
<feature type="compositionally biased region" description="Polar residues" evidence="8">
    <location>
        <begin position="246"/>
        <end position="257"/>
    </location>
</feature>
<feature type="compositionally biased region" description="Acidic residues" evidence="8">
    <location>
        <begin position="232"/>
        <end position="241"/>
    </location>
</feature>
<feature type="domain" description="C2H2-type" evidence="9">
    <location>
        <begin position="394"/>
        <end position="421"/>
    </location>
</feature>
<comment type="caution">
    <text evidence="10">The sequence shown here is derived from an EMBL/GenBank/DDBJ whole genome shotgun (WGS) entry which is preliminary data.</text>
</comment>
<keyword evidence="5" id="KW-0862">Zinc</keyword>
<dbReference type="InterPro" id="IPR013087">
    <property type="entry name" value="Znf_C2H2_type"/>
</dbReference>
<dbReference type="SUPFAM" id="SSF57667">
    <property type="entry name" value="beta-beta-alpha zinc fingers"/>
    <property type="match status" value="6"/>
</dbReference>
<keyword evidence="2" id="KW-0479">Metal-binding</keyword>
<accession>A0ABU7E0E2</accession>
<feature type="domain" description="C2H2-type" evidence="9">
    <location>
        <begin position="284"/>
        <end position="311"/>
    </location>
</feature>
<dbReference type="SMART" id="SM00355">
    <property type="entry name" value="ZnF_C2H2"/>
    <property type="match status" value="11"/>
</dbReference>
<evidence type="ECO:0000256" key="1">
    <source>
        <dbReference type="ARBA" id="ARBA00004123"/>
    </source>
</evidence>
<proteinExistence type="predicted"/>
<evidence type="ECO:0000313" key="10">
    <source>
        <dbReference type="EMBL" id="MED6280496.1"/>
    </source>
</evidence>
<evidence type="ECO:0000313" key="11">
    <source>
        <dbReference type="Proteomes" id="UP001352852"/>
    </source>
</evidence>
<dbReference type="InterPro" id="IPR050331">
    <property type="entry name" value="Zinc_finger"/>
</dbReference>
<evidence type="ECO:0000259" key="9">
    <source>
        <dbReference type="PROSITE" id="PS50157"/>
    </source>
</evidence>
<keyword evidence="11" id="KW-1185">Reference proteome</keyword>
<feature type="domain" description="C2H2-type" evidence="9">
    <location>
        <begin position="338"/>
        <end position="365"/>
    </location>
</feature>
<evidence type="ECO:0000256" key="2">
    <source>
        <dbReference type="ARBA" id="ARBA00022723"/>
    </source>
</evidence>
<dbReference type="PANTHER" id="PTHR16515:SF49">
    <property type="entry name" value="GASTRULA ZINC FINGER PROTEIN XLCGF49.1-LIKE-RELATED"/>
    <property type="match status" value="1"/>
</dbReference>
<evidence type="ECO:0000256" key="3">
    <source>
        <dbReference type="ARBA" id="ARBA00022737"/>
    </source>
</evidence>
<dbReference type="PANTHER" id="PTHR16515">
    <property type="entry name" value="PR DOMAIN ZINC FINGER PROTEIN"/>
    <property type="match status" value="1"/>
</dbReference>
<dbReference type="Gene3D" id="3.30.160.60">
    <property type="entry name" value="Classic Zinc Finger"/>
    <property type="match status" value="10"/>
</dbReference>
<dbReference type="Pfam" id="PF00096">
    <property type="entry name" value="zf-C2H2"/>
    <property type="match status" value="10"/>
</dbReference>
<protein>
    <recommendedName>
        <fullName evidence="9">C2H2-type domain-containing protein</fullName>
    </recommendedName>
</protein>
<feature type="compositionally biased region" description="Basic and acidic residues" evidence="8">
    <location>
        <begin position="104"/>
        <end position="120"/>
    </location>
</feature>
<feature type="domain" description="C2H2-type" evidence="9">
    <location>
        <begin position="534"/>
        <end position="561"/>
    </location>
</feature>
<feature type="region of interest" description="Disordered" evidence="8">
    <location>
        <begin position="1"/>
        <end position="36"/>
    </location>
</feature>
<feature type="domain" description="C2H2-type" evidence="9">
    <location>
        <begin position="478"/>
        <end position="505"/>
    </location>
</feature>
<organism evidence="10 11">
    <name type="scientific">Characodon lateralis</name>
    <dbReference type="NCBI Taxonomy" id="208331"/>
    <lineage>
        <taxon>Eukaryota</taxon>
        <taxon>Metazoa</taxon>
        <taxon>Chordata</taxon>
        <taxon>Craniata</taxon>
        <taxon>Vertebrata</taxon>
        <taxon>Euteleostomi</taxon>
        <taxon>Actinopterygii</taxon>
        <taxon>Neopterygii</taxon>
        <taxon>Teleostei</taxon>
        <taxon>Neoteleostei</taxon>
        <taxon>Acanthomorphata</taxon>
        <taxon>Ovalentaria</taxon>
        <taxon>Atherinomorphae</taxon>
        <taxon>Cyprinodontiformes</taxon>
        <taxon>Goodeidae</taxon>
        <taxon>Characodon</taxon>
    </lineage>
</organism>
<feature type="domain" description="C2H2-type" evidence="9">
    <location>
        <begin position="590"/>
        <end position="617"/>
    </location>
</feature>
<evidence type="ECO:0000256" key="5">
    <source>
        <dbReference type="ARBA" id="ARBA00022833"/>
    </source>
</evidence>
<name>A0ABU7E0E2_9TELE</name>
<keyword evidence="3" id="KW-0677">Repeat</keyword>
<evidence type="ECO:0000256" key="6">
    <source>
        <dbReference type="ARBA" id="ARBA00023242"/>
    </source>
</evidence>
<keyword evidence="6" id="KW-0539">Nucleus</keyword>
<evidence type="ECO:0000256" key="8">
    <source>
        <dbReference type="SAM" id="MobiDB-lite"/>
    </source>
</evidence>
<feature type="domain" description="C2H2-type" evidence="9">
    <location>
        <begin position="562"/>
        <end position="589"/>
    </location>
</feature>
<gene>
    <name evidence="10" type="ORF">CHARACLAT_011508</name>
</gene>
<evidence type="ECO:0000256" key="7">
    <source>
        <dbReference type="PROSITE-ProRule" id="PRU00042"/>
    </source>
</evidence>
<dbReference type="Proteomes" id="UP001352852">
    <property type="component" value="Unassembled WGS sequence"/>
</dbReference>
<comment type="subcellular location">
    <subcellularLocation>
        <location evidence="1">Nucleus</location>
    </subcellularLocation>
</comment>
<feature type="domain" description="C2H2-type" evidence="9">
    <location>
        <begin position="506"/>
        <end position="533"/>
    </location>
</feature>
<feature type="domain" description="C2H2-type" evidence="9">
    <location>
        <begin position="422"/>
        <end position="449"/>
    </location>
</feature>
<dbReference type="PROSITE" id="PS50157">
    <property type="entry name" value="ZINC_FINGER_C2H2_2"/>
    <property type="match status" value="11"/>
</dbReference>
<feature type="region of interest" description="Disordered" evidence="8">
    <location>
        <begin position="61"/>
        <end position="274"/>
    </location>
</feature>
<sequence length="618" mass="70214">MVVKEEALEEQSFSVDHHEPEALHIKEDPDKPLNVKKETDAIRFPLTVALIKSGDKDKPLFSVLHQHQTEDRDLPPSSSADQMKTKTDEEDFRGAESSENPDLNTHKDTQKEDAPKEKNPGGDQQDLELLQIKQEEEEPWTSLEGEQLNVKEETDPTKFPLTVVLVKSEDDDEKPLFSQLHQLQTKDGDLPPISSTDQMKAETDEEECGGAESSRNPDLNIVEDTSNSSETDVSDDDDDFDDVNHPDSQLKQLSDSGSETEDSEIDWKESRAAESGGHAVTKSLSCFECGQRFVNKRSLQRHMTCHSTARSSRRPVNKKRGKKNVRVLKKVQAGVKCFTCDDCGKTFHWKNHLSRHMRIHTGEKPFSCEVCGQRFNQNSNLNKHMRIHTGGKPFGCDVCGQRFNLKSYLHIHMRIHTGEKPFSCDVCGQRFNQKSNLNKHAKIHTGGKPFSCDFCGQRFNLKSYLNKHVRVHTGEKPFRCDVCEQRFNLKSHLNLHKIIHSGEKPFACDVCGQRLIQKSALKKHMKIHSEIKSFDCDVCGRRFNQKSALKRHLRIHTGDKPFGCDVCGQKFNQKAHLNKHMTIHTGAKPFGCDVCGLGFNLKSHLMRHTKIHTDGERV</sequence>
<feature type="domain" description="C2H2-type" evidence="9">
    <location>
        <begin position="366"/>
        <end position="393"/>
    </location>
</feature>
<keyword evidence="4 7" id="KW-0863">Zinc-finger</keyword>
<dbReference type="PROSITE" id="PS00028">
    <property type="entry name" value="ZINC_FINGER_C2H2_1"/>
    <property type="match status" value="11"/>
</dbReference>
<dbReference type="InterPro" id="IPR036236">
    <property type="entry name" value="Znf_C2H2_sf"/>
</dbReference>
<feature type="domain" description="C2H2-type" evidence="9">
    <location>
        <begin position="450"/>
        <end position="477"/>
    </location>
</feature>
<dbReference type="EMBL" id="JAHUTJ010041756">
    <property type="protein sequence ID" value="MED6280496.1"/>
    <property type="molecule type" value="Genomic_DNA"/>
</dbReference>
<evidence type="ECO:0000256" key="4">
    <source>
        <dbReference type="ARBA" id="ARBA00022771"/>
    </source>
</evidence>